<dbReference type="GO" id="GO:0016853">
    <property type="term" value="F:isomerase activity"/>
    <property type="evidence" value="ECO:0007669"/>
    <property type="project" value="UniProtKB-KW"/>
</dbReference>
<name>A0A1H1C4X2_9EURY</name>
<dbReference type="Proteomes" id="UP000255421">
    <property type="component" value="Unassembled WGS sequence"/>
</dbReference>
<dbReference type="Gene3D" id="3.40.30.10">
    <property type="entry name" value="Glutaredoxin"/>
    <property type="match status" value="1"/>
</dbReference>
<reference evidence="2 5" key="3">
    <citation type="submission" date="2018-07" db="EMBL/GenBank/DDBJ databases">
        <title>Genome sequence of extremly halophilic archaeon Halopelagius longus strain BC12-B1.</title>
        <authorList>
            <person name="Zhang X."/>
        </authorList>
    </citation>
    <scope>NUCLEOTIDE SEQUENCE [LARGE SCALE GENOMIC DNA]</scope>
    <source>
        <strain evidence="2 5">BC12-B1</strain>
    </source>
</reference>
<dbReference type="CDD" id="cd02947">
    <property type="entry name" value="TRX_family"/>
    <property type="match status" value="1"/>
</dbReference>
<keyword evidence="3" id="KW-0413">Isomerase</keyword>
<dbReference type="SUPFAM" id="SSF52833">
    <property type="entry name" value="Thioredoxin-like"/>
    <property type="match status" value="1"/>
</dbReference>
<protein>
    <submittedName>
        <fullName evidence="2 3">Thioredoxin</fullName>
    </submittedName>
</protein>
<dbReference type="InterPro" id="IPR013766">
    <property type="entry name" value="Thioredoxin_domain"/>
</dbReference>
<accession>A0A1H1C4X2</accession>
<evidence type="ECO:0000313" key="4">
    <source>
        <dbReference type="Proteomes" id="UP000199289"/>
    </source>
</evidence>
<sequence>MTVSADSPPADGGLPDPEAVLDELLELGAVTEGDDGSLSTTSAFEDVRRVYHDTYARMDDGGVESTVADLFGVDRTEAAALLDSGEVTRADVTAYLSVRSFADGALDSPTLAVAANLLVRLGPGTPVPEAFEELDDGTYRSFLDSNAEAVLTVWRNYCDPCEAMKEDLPAILDAVPDGVATAGVDGEAVPEFRREFGVESAPAVLIFRDGELRETLTGRRRPETLADRFADAFGADA</sequence>
<organism evidence="3 4">
    <name type="scientific">Halopelagius longus</name>
    <dbReference type="NCBI Taxonomy" id="1236180"/>
    <lineage>
        <taxon>Archaea</taxon>
        <taxon>Methanobacteriati</taxon>
        <taxon>Methanobacteriota</taxon>
        <taxon>Stenosarchaea group</taxon>
        <taxon>Halobacteria</taxon>
        <taxon>Halobacteriales</taxon>
        <taxon>Haloferacaceae</taxon>
    </lineage>
</organism>
<dbReference type="PROSITE" id="PS51352">
    <property type="entry name" value="THIOREDOXIN_2"/>
    <property type="match status" value="1"/>
</dbReference>
<reference evidence="3" key="1">
    <citation type="submission" date="2016-10" db="EMBL/GenBank/DDBJ databases">
        <authorList>
            <person name="de Groot N.N."/>
        </authorList>
    </citation>
    <scope>NUCLEOTIDE SEQUENCE [LARGE SCALE GENOMIC DNA]</scope>
    <source>
        <strain evidence="3">CGMCC 1.12397</strain>
    </source>
</reference>
<evidence type="ECO:0000259" key="1">
    <source>
        <dbReference type="PROSITE" id="PS51352"/>
    </source>
</evidence>
<dbReference type="EMBL" id="FNKQ01000002">
    <property type="protein sequence ID" value="SDQ59235.1"/>
    <property type="molecule type" value="Genomic_DNA"/>
</dbReference>
<dbReference type="AlphaFoldDB" id="A0A1H1C4X2"/>
<keyword evidence="5" id="KW-1185">Reference proteome</keyword>
<feature type="domain" description="Thioredoxin" evidence="1">
    <location>
        <begin position="121"/>
        <end position="235"/>
    </location>
</feature>
<dbReference type="InterPro" id="IPR036249">
    <property type="entry name" value="Thioredoxin-like_sf"/>
</dbReference>
<dbReference type="EMBL" id="QQST01000001">
    <property type="protein sequence ID" value="RDI71070.1"/>
    <property type="molecule type" value="Genomic_DNA"/>
</dbReference>
<reference evidence="4" key="2">
    <citation type="submission" date="2016-10" db="EMBL/GenBank/DDBJ databases">
        <authorList>
            <person name="Varghese N."/>
            <person name="Submissions S."/>
        </authorList>
    </citation>
    <scope>NUCLEOTIDE SEQUENCE [LARGE SCALE GENOMIC DNA]</scope>
    <source>
        <strain evidence="4">CGMCC 1.12397</strain>
    </source>
</reference>
<evidence type="ECO:0000313" key="2">
    <source>
        <dbReference type="EMBL" id="RDI71070.1"/>
    </source>
</evidence>
<dbReference type="OrthoDB" id="304286at2157"/>
<evidence type="ECO:0000313" key="5">
    <source>
        <dbReference type="Proteomes" id="UP000255421"/>
    </source>
</evidence>
<evidence type="ECO:0000313" key="3">
    <source>
        <dbReference type="EMBL" id="SDQ59235.1"/>
    </source>
</evidence>
<gene>
    <name evidence="2" type="ORF">DWB78_04620</name>
    <name evidence="3" type="ORF">SAMN05216278_2115</name>
</gene>
<proteinExistence type="predicted"/>
<dbReference type="Pfam" id="PF00085">
    <property type="entry name" value="Thioredoxin"/>
    <property type="match status" value="1"/>
</dbReference>
<dbReference type="Proteomes" id="UP000199289">
    <property type="component" value="Unassembled WGS sequence"/>
</dbReference>